<dbReference type="InterPro" id="IPR020449">
    <property type="entry name" value="Tscrpt_reg_AraC-type_HTH"/>
</dbReference>
<accession>A0A0D8IV40</accession>
<dbReference type="PROSITE" id="PS01124">
    <property type="entry name" value="HTH_ARAC_FAMILY_2"/>
    <property type="match status" value="1"/>
</dbReference>
<evidence type="ECO:0000256" key="4">
    <source>
        <dbReference type="ARBA" id="ARBA00023163"/>
    </source>
</evidence>
<reference evidence="9" key="1">
    <citation type="submission" date="2015-02" db="EMBL/GenBank/DDBJ databases">
        <title>A novel member of the family Ruminococcaceae isolated from human feces.</title>
        <authorList>
            <person name="Shkoporov A.N."/>
            <person name="Chaplin A.V."/>
            <person name="Motuzova O.V."/>
            <person name="Kafarskaia L.I."/>
            <person name="Khokhlova E.V."/>
            <person name="Efimov B.A."/>
        </authorList>
    </citation>
    <scope>NUCLEOTIDE SEQUENCE [LARGE SCALE GENOMIC DNA]</scope>
    <source>
        <strain evidence="9">585-1</strain>
    </source>
</reference>
<keyword evidence="3" id="KW-0238">DNA-binding</keyword>
<gene>
    <name evidence="10" type="ORF">ASJ35_17975</name>
    <name evidence="9" type="ORF">TQ39_17455</name>
</gene>
<dbReference type="InterPro" id="IPR001789">
    <property type="entry name" value="Sig_transdc_resp-reg_receiver"/>
</dbReference>
<dbReference type="EMBL" id="LMUA01000050">
    <property type="protein sequence ID" value="KUE74670.1"/>
    <property type="molecule type" value="Genomic_DNA"/>
</dbReference>
<proteinExistence type="predicted"/>
<comment type="caution">
    <text evidence="9">The sequence shown here is derived from an EMBL/GenBank/DDBJ whole genome shotgun (WGS) entry which is preliminary data.</text>
</comment>
<dbReference type="CDD" id="cd17536">
    <property type="entry name" value="REC_YesN-like"/>
    <property type="match status" value="1"/>
</dbReference>
<dbReference type="PANTHER" id="PTHR43280:SF30">
    <property type="entry name" value="MMSAB OPERON REGULATORY PROTEIN"/>
    <property type="match status" value="1"/>
</dbReference>
<evidence type="ECO:0000313" key="12">
    <source>
        <dbReference type="Proteomes" id="UP000053433"/>
    </source>
</evidence>
<evidence type="ECO:0000259" key="8">
    <source>
        <dbReference type="PROSITE" id="PS50110"/>
    </source>
</evidence>
<dbReference type="GO" id="GO:0003700">
    <property type="term" value="F:DNA-binding transcription factor activity"/>
    <property type="evidence" value="ECO:0007669"/>
    <property type="project" value="InterPro"/>
</dbReference>
<dbReference type="GeneID" id="93727887"/>
<evidence type="ECO:0000313" key="10">
    <source>
        <dbReference type="EMBL" id="KUE74670.1"/>
    </source>
</evidence>
<dbReference type="GO" id="GO:0000160">
    <property type="term" value="P:phosphorelay signal transduction system"/>
    <property type="evidence" value="ECO:0007669"/>
    <property type="project" value="InterPro"/>
</dbReference>
<evidence type="ECO:0000256" key="6">
    <source>
        <dbReference type="PROSITE-ProRule" id="PRU00169"/>
    </source>
</evidence>
<keyword evidence="6" id="KW-0597">Phosphoprotein</keyword>
<dbReference type="PANTHER" id="PTHR43280">
    <property type="entry name" value="ARAC-FAMILY TRANSCRIPTIONAL REGULATOR"/>
    <property type="match status" value="1"/>
</dbReference>
<dbReference type="PROSITE" id="PS50110">
    <property type="entry name" value="RESPONSE_REGULATORY"/>
    <property type="match status" value="1"/>
</dbReference>
<dbReference type="InterPro" id="IPR011006">
    <property type="entry name" value="CheY-like_superfamily"/>
</dbReference>
<evidence type="ECO:0000256" key="1">
    <source>
        <dbReference type="ARBA" id="ARBA00018672"/>
    </source>
</evidence>
<dbReference type="Gene3D" id="1.10.10.60">
    <property type="entry name" value="Homeodomain-like"/>
    <property type="match status" value="2"/>
</dbReference>
<evidence type="ECO:0000256" key="2">
    <source>
        <dbReference type="ARBA" id="ARBA00023015"/>
    </source>
</evidence>
<organism evidence="9 11">
    <name type="scientific">Ruthenibacterium lactatiformans</name>
    <dbReference type="NCBI Taxonomy" id="1550024"/>
    <lineage>
        <taxon>Bacteria</taxon>
        <taxon>Bacillati</taxon>
        <taxon>Bacillota</taxon>
        <taxon>Clostridia</taxon>
        <taxon>Eubacteriales</taxon>
        <taxon>Oscillospiraceae</taxon>
        <taxon>Ruthenibacterium</taxon>
    </lineage>
</organism>
<dbReference type="Proteomes" id="UP000032483">
    <property type="component" value="Unassembled WGS sequence"/>
</dbReference>
<evidence type="ECO:0000313" key="9">
    <source>
        <dbReference type="EMBL" id="KJF38560.1"/>
    </source>
</evidence>
<dbReference type="GO" id="GO:0043565">
    <property type="term" value="F:sequence-specific DNA binding"/>
    <property type="evidence" value="ECO:0007669"/>
    <property type="project" value="InterPro"/>
</dbReference>
<keyword evidence="2" id="KW-0805">Transcription regulation</keyword>
<comment type="function">
    <text evidence="5">May play the central regulatory role in sporulation. It may be an element of the effector pathway responsible for the activation of sporulation genes in response to nutritional stress. Spo0A may act in concert with spo0H (a sigma factor) to control the expression of some genes that are critical to the sporulation process.</text>
</comment>
<dbReference type="InterPro" id="IPR009057">
    <property type="entry name" value="Homeodomain-like_sf"/>
</dbReference>
<evidence type="ECO:0000259" key="7">
    <source>
        <dbReference type="PROSITE" id="PS01124"/>
    </source>
</evidence>
<protein>
    <recommendedName>
        <fullName evidence="1">Stage 0 sporulation protein A homolog</fullName>
    </recommendedName>
</protein>
<dbReference type="Pfam" id="PF00072">
    <property type="entry name" value="Response_reg"/>
    <property type="match status" value="1"/>
</dbReference>
<dbReference type="InterPro" id="IPR018060">
    <property type="entry name" value="HTH_AraC"/>
</dbReference>
<dbReference type="Gene3D" id="3.40.50.2300">
    <property type="match status" value="1"/>
</dbReference>
<dbReference type="AlphaFoldDB" id="A0A0D8IV40"/>
<feature type="domain" description="Response regulatory" evidence="8">
    <location>
        <begin position="3"/>
        <end position="120"/>
    </location>
</feature>
<accession>A0A0W7TLG2</accession>
<dbReference type="SUPFAM" id="SSF46689">
    <property type="entry name" value="Homeodomain-like"/>
    <property type="match status" value="2"/>
</dbReference>
<evidence type="ECO:0000256" key="5">
    <source>
        <dbReference type="ARBA" id="ARBA00024867"/>
    </source>
</evidence>
<feature type="domain" description="HTH araC/xylS-type" evidence="7">
    <location>
        <begin position="419"/>
        <end position="517"/>
    </location>
</feature>
<evidence type="ECO:0000313" key="11">
    <source>
        <dbReference type="Proteomes" id="UP000032483"/>
    </source>
</evidence>
<keyword evidence="4" id="KW-0804">Transcription</keyword>
<reference evidence="10 12" key="2">
    <citation type="submission" date="2015-10" db="EMBL/GenBank/DDBJ databases">
        <title>A novel member of the family Ruminococcaceae isolated from human faeces.</title>
        <authorList>
            <person name="Shkoporov A.N."/>
            <person name="Chaplin A.V."/>
            <person name="Motuzova O.V."/>
            <person name="Kafarskaia L.I."/>
            <person name="Efimov B.A."/>
        </authorList>
    </citation>
    <scope>NUCLEOTIDE SEQUENCE [LARGE SCALE GENOMIC DNA]</scope>
    <source>
        <strain evidence="10 12">668</strain>
    </source>
</reference>
<keyword evidence="11" id="KW-1185">Reference proteome</keyword>
<dbReference type="EMBL" id="JXXK01000038">
    <property type="protein sequence ID" value="KJF38560.1"/>
    <property type="molecule type" value="Genomic_DNA"/>
</dbReference>
<dbReference type="Proteomes" id="UP000053433">
    <property type="component" value="Unassembled WGS sequence"/>
</dbReference>
<dbReference type="SMART" id="SM00448">
    <property type="entry name" value="REC"/>
    <property type="match status" value="1"/>
</dbReference>
<sequence length="521" mass="59472">MLRAILVDDEDLSVRMLESIVDWRRYGVEITATARSGKDALRLFSELRPELMVTDIRMPGMDGIELLRCVKEMEPRTEFILVSAYADFEYAKEAIALGSAYYLLKPVDEFELERAIKKIADKIGAQQATQRLLESTHRQKELLTLYSYMRTGAGKAAAQKSAGRLSVCFEQYALIGFMLNESSMNAYIENRFQLDTQLPYLQARLEEQLRCWCDCLLFDFFDASWCAVLLNAGVSLLDCAEALVAFFTQELHMEVHVCFTELEHGLETLPNSFNLLQRLNQYSFFLGEEVILGYGYNCERGEFDQVALAAARKAMENAIRESNPSKARKVLDEALSSLDHTTPSSLEFVYDFCYAGVKAVRESLPGSTKPELQEKLMKVTSQSVRNCATLDELRRFMEEVLEALPGEEPAEHVYSQLVQDGMAYLQENYDRNLSLEEICSALGVSRNYFCYLFKKETGQNLWAYLTDNRLAKAKELLRTTQDKTYAIAYQVGYDNPSYFSKLFKKGTGMTPNEYRKADETK</sequence>
<name>A0A0D8IV40_9FIRM</name>
<dbReference type="PRINTS" id="PR00032">
    <property type="entry name" value="HTHARAC"/>
</dbReference>
<dbReference type="RefSeq" id="WP_050006468.1">
    <property type="nucleotide sequence ID" value="NZ_CATXDA010000017.1"/>
</dbReference>
<dbReference type="SUPFAM" id="SSF52172">
    <property type="entry name" value="CheY-like"/>
    <property type="match status" value="1"/>
</dbReference>
<evidence type="ECO:0000256" key="3">
    <source>
        <dbReference type="ARBA" id="ARBA00023125"/>
    </source>
</evidence>
<feature type="modified residue" description="4-aspartylphosphate" evidence="6">
    <location>
        <position position="55"/>
    </location>
</feature>
<dbReference type="Pfam" id="PF12833">
    <property type="entry name" value="HTH_18"/>
    <property type="match status" value="1"/>
</dbReference>
<dbReference type="SMART" id="SM00342">
    <property type="entry name" value="HTH_ARAC"/>
    <property type="match status" value="1"/>
</dbReference>